<organism evidence="1">
    <name type="scientific">Siphoviridae sp. ct3Mm15</name>
    <dbReference type="NCBI Taxonomy" id="2827558"/>
    <lineage>
        <taxon>Viruses</taxon>
        <taxon>Duplodnaviria</taxon>
        <taxon>Heunggongvirae</taxon>
        <taxon>Uroviricota</taxon>
        <taxon>Caudoviricetes</taxon>
    </lineage>
</organism>
<evidence type="ECO:0000313" key="1">
    <source>
        <dbReference type="EMBL" id="DAE92537.1"/>
    </source>
</evidence>
<dbReference type="EMBL" id="BK057802">
    <property type="protein sequence ID" value="DAE92537.1"/>
    <property type="molecule type" value="Genomic_DNA"/>
</dbReference>
<sequence length="144" mass="16302">MADNEFEFKDPQSLIVQYLASELPYEYRGKVFSVIPLEKPYAFVTVERTGGARDRHVDYATFAVQAWHSTGVKAAADLAFQVAALLEDLPYAPRARDFVSDVTVDSVYSFPDPDGRYPRYQLTVKTVSFAQEPPPPPVEEWDHL</sequence>
<reference evidence="1" key="1">
    <citation type="journal article" date="2021" name="Proc. Natl. Acad. Sci. U.S.A.">
        <title>A Catalog of Tens of Thousands of Viruses from Human Metagenomes Reveals Hidden Associations with Chronic Diseases.</title>
        <authorList>
            <person name="Tisza M.J."/>
            <person name="Buck C.B."/>
        </authorList>
    </citation>
    <scope>NUCLEOTIDE SEQUENCE</scope>
    <source>
        <strain evidence="1">Ct3Mm15</strain>
    </source>
</reference>
<name>A0A8S5RTD3_9CAUD</name>
<proteinExistence type="predicted"/>
<accession>A0A8S5RTD3</accession>
<protein>
    <submittedName>
        <fullName evidence="1">Tail completion protein</fullName>
    </submittedName>
</protein>